<keyword evidence="3" id="KW-1185">Reference proteome</keyword>
<comment type="caution">
    <text evidence="2">The sequence shown here is derived from an EMBL/GenBank/DDBJ whole genome shotgun (WGS) entry which is preliminary data.</text>
</comment>
<name>A0A5C3FN56_PSEA2</name>
<evidence type="ECO:0000256" key="1">
    <source>
        <dbReference type="SAM" id="MobiDB-lite"/>
    </source>
</evidence>
<gene>
    <name evidence="2" type="ORF">PSANT_02583</name>
</gene>
<protein>
    <submittedName>
        <fullName evidence="2">Uncharacterized protein</fullName>
    </submittedName>
</protein>
<proteinExistence type="predicted"/>
<evidence type="ECO:0000313" key="3">
    <source>
        <dbReference type="Proteomes" id="UP000325008"/>
    </source>
</evidence>
<dbReference type="Proteomes" id="UP000325008">
    <property type="component" value="Unassembled WGS sequence"/>
</dbReference>
<feature type="region of interest" description="Disordered" evidence="1">
    <location>
        <begin position="89"/>
        <end position="117"/>
    </location>
</feature>
<accession>A0A5C3FN56</accession>
<sequence length="145" mass="15451">MPSSAPAKTTASVLLWWPCLSDERPCSANLVGGYGHGQPGGRHLAAAAAAMRSVRSILPAADKRASLLAVGQIQRRVRGRRRHGNFASVGRAHDRQIRKSRSPVQASGGGPPRHGLRGSTLFHFVSARQLPLATLWKAETGSGFK</sequence>
<dbReference type="AlphaFoldDB" id="A0A5C3FN56"/>
<organism evidence="2 3">
    <name type="scientific">Pseudozyma antarctica</name>
    <name type="common">Yeast</name>
    <name type="synonym">Candida antarctica</name>
    <dbReference type="NCBI Taxonomy" id="84753"/>
    <lineage>
        <taxon>Eukaryota</taxon>
        <taxon>Fungi</taxon>
        <taxon>Dikarya</taxon>
        <taxon>Basidiomycota</taxon>
        <taxon>Ustilaginomycotina</taxon>
        <taxon>Ustilaginomycetes</taxon>
        <taxon>Ustilaginales</taxon>
        <taxon>Ustilaginaceae</taxon>
        <taxon>Moesziomyces</taxon>
    </lineage>
</organism>
<reference evidence="2" key="1">
    <citation type="submission" date="2018-03" db="EMBL/GenBank/DDBJ databases">
        <authorList>
            <person name="Guldener U."/>
        </authorList>
    </citation>
    <scope>NUCLEOTIDE SEQUENCE [LARGE SCALE GENOMIC DNA]</scope>
    <source>
        <strain evidence="2">ATCC34888</strain>
    </source>
</reference>
<evidence type="ECO:0000313" key="2">
    <source>
        <dbReference type="EMBL" id="SPO44897.1"/>
    </source>
</evidence>
<dbReference type="EMBL" id="OOIQ01000005">
    <property type="protein sequence ID" value="SPO44897.1"/>
    <property type="molecule type" value="Genomic_DNA"/>
</dbReference>